<organism evidence="2 3">
    <name type="scientific">Aspergillus pseudoustus</name>
    <dbReference type="NCBI Taxonomy" id="1810923"/>
    <lineage>
        <taxon>Eukaryota</taxon>
        <taxon>Fungi</taxon>
        <taxon>Dikarya</taxon>
        <taxon>Ascomycota</taxon>
        <taxon>Pezizomycotina</taxon>
        <taxon>Eurotiomycetes</taxon>
        <taxon>Eurotiomycetidae</taxon>
        <taxon>Eurotiales</taxon>
        <taxon>Aspergillaceae</taxon>
        <taxon>Aspergillus</taxon>
        <taxon>Aspergillus subgen. Nidulantes</taxon>
    </lineage>
</organism>
<evidence type="ECO:0000313" key="3">
    <source>
        <dbReference type="Proteomes" id="UP001610446"/>
    </source>
</evidence>
<dbReference type="EMBL" id="JBFXLU010000286">
    <property type="protein sequence ID" value="KAL2831304.1"/>
    <property type="molecule type" value="Genomic_DNA"/>
</dbReference>
<evidence type="ECO:0000256" key="1">
    <source>
        <dbReference type="SAM" id="SignalP"/>
    </source>
</evidence>
<reference evidence="2 3" key="1">
    <citation type="submission" date="2024-07" db="EMBL/GenBank/DDBJ databases">
        <title>Section-level genome sequencing and comparative genomics of Aspergillus sections Usti and Cavernicolus.</title>
        <authorList>
            <consortium name="Lawrence Berkeley National Laboratory"/>
            <person name="Nybo J.L."/>
            <person name="Vesth T.C."/>
            <person name="Theobald S."/>
            <person name="Frisvad J.C."/>
            <person name="Larsen T.O."/>
            <person name="Kjaerboelling I."/>
            <person name="Rothschild-Mancinelli K."/>
            <person name="Lyhne E.K."/>
            <person name="Kogle M.E."/>
            <person name="Barry K."/>
            <person name="Clum A."/>
            <person name="Na H."/>
            <person name="Ledsgaard L."/>
            <person name="Lin J."/>
            <person name="Lipzen A."/>
            <person name="Kuo A."/>
            <person name="Riley R."/>
            <person name="Mondo S."/>
            <person name="Labutti K."/>
            <person name="Haridas S."/>
            <person name="Pangalinan J."/>
            <person name="Salamov A.A."/>
            <person name="Simmons B.A."/>
            <person name="Magnuson J.K."/>
            <person name="Chen J."/>
            <person name="Drula E."/>
            <person name="Henrissat B."/>
            <person name="Wiebenga A."/>
            <person name="Lubbers R.J."/>
            <person name="Gomes A.C."/>
            <person name="Makela M.R."/>
            <person name="Stajich J."/>
            <person name="Grigoriev I.V."/>
            <person name="Mortensen U.H."/>
            <person name="De Vries R.P."/>
            <person name="Baker S.E."/>
            <person name="Andersen M.R."/>
        </authorList>
    </citation>
    <scope>NUCLEOTIDE SEQUENCE [LARGE SCALE GENOMIC DNA]</scope>
    <source>
        <strain evidence="2 3">CBS 123904</strain>
    </source>
</reference>
<keyword evidence="3" id="KW-1185">Reference proteome</keyword>
<comment type="caution">
    <text evidence="2">The sequence shown here is derived from an EMBL/GenBank/DDBJ whole genome shotgun (WGS) entry which is preliminary data.</text>
</comment>
<gene>
    <name evidence="2" type="ORF">BJY01DRAFT_254313</name>
</gene>
<dbReference type="Pfam" id="PF15474">
    <property type="entry name" value="MU117"/>
    <property type="match status" value="1"/>
</dbReference>
<feature type="chain" id="PRO_5045208379" evidence="1">
    <location>
        <begin position="19"/>
        <end position="118"/>
    </location>
</feature>
<evidence type="ECO:0000313" key="2">
    <source>
        <dbReference type="EMBL" id="KAL2831304.1"/>
    </source>
</evidence>
<keyword evidence="1" id="KW-0732">Signal</keyword>
<feature type="signal peptide" evidence="1">
    <location>
        <begin position="1"/>
        <end position="18"/>
    </location>
</feature>
<name>A0ABR4IU85_9EURO</name>
<protein>
    <submittedName>
        <fullName evidence="2">Uncharacterized protein</fullName>
    </submittedName>
</protein>
<accession>A0ABR4IU85</accession>
<dbReference type="Proteomes" id="UP001610446">
    <property type="component" value="Unassembled WGS sequence"/>
</dbReference>
<dbReference type="InterPro" id="IPR029167">
    <property type="entry name" value="Mug117"/>
</dbReference>
<proteinExistence type="predicted"/>
<sequence length="118" mass="12759">MQLTSLLNAGLLIASAQAYTNNCEGSTYSPSITDCQAAIRNIHVDQAYVDQAQFSAGDCYLIYATNDSGDQTIGGQLLRDTAEAILDTCGHHKGSFGTNNCDECHVTMNYRSHRSFDA</sequence>